<evidence type="ECO:0000313" key="3">
    <source>
        <dbReference type="Proteomes" id="UP000323824"/>
    </source>
</evidence>
<keyword evidence="1" id="KW-0812">Transmembrane</keyword>
<evidence type="ECO:0000313" key="2">
    <source>
        <dbReference type="EMBL" id="QEN04364.1"/>
    </source>
</evidence>
<dbReference type="RefSeq" id="WP_149567611.1">
    <property type="nucleotide sequence ID" value="NZ_CP035807.1"/>
</dbReference>
<keyword evidence="3" id="KW-1185">Reference proteome</keyword>
<feature type="transmembrane region" description="Helical" evidence="1">
    <location>
        <begin position="55"/>
        <end position="71"/>
    </location>
</feature>
<evidence type="ECO:0000256" key="1">
    <source>
        <dbReference type="SAM" id="Phobius"/>
    </source>
</evidence>
<sequence length="226" mass="26904">MLNKELIDQQDYEKYLQDSLKLQPSRILILIILIGVILLFINLANFSLISYLKDLSILVLSLMIFIIGYIYDRKHNNLRNLNSRIEDNKDAKRFDKEFIFSVPVIRKYFGDELPGTLYFNNDKITFIANRIVGLKIVWFDLNKIIQGYYDYNFLPYSFNTTIEIKELNFLLRFLLMNPTKLLVIKEKRLKVKKRYVFKIPVTKSVESHIKNLPYINTLNRVKNTHI</sequence>
<gene>
    <name evidence="2" type="ORF">EW093_06500</name>
</gene>
<feature type="transmembrane region" description="Helical" evidence="1">
    <location>
        <begin position="27"/>
        <end position="49"/>
    </location>
</feature>
<name>A0A5C1QCH0_9SPIO</name>
<dbReference type="EMBL" id="CP035807">
    <property type="protein sequence ID" value="QEN04364.1"/>
    <property type="molecule type" value="Genomic_DNA"/>
</dbReference>
<organism evidence="2 3">
    <name type="scientific">Thiospirochaeta perfilievii</name>
    <dbReference type="NCBI Taxonomy" id="252967"/>
    <lineage>
        <taxon>Bacteria</taxon>
        <taxon>Pseudomonadati</taxon>
        <taxon>Spirochaetota</taxon>
        <taxon>Spirochaetia</taxon>
        <taxon>Spirochaetales</taxon>
        <taxon>Spirochaetaceae</taxon>
        <taxon>Thiospirochaeta</taxon>
    </lineage>
</organism>
<protein>
    <submittedName>
        <fullName evidence="2">Uncharacterized protein</fullName>
    </submittedName>
</protein>
<accession>A0A5C1QCH0</accession>
<reference evidence="2 3" key="2">
    <citation type="submission" date="2019-09" db="EMBL/GenBank/DDBJ databases">
        <title>Complete Genome Sequence and Methylome Analysis of free living Spirochaetas.</title>
        <authorList>
            <person name="Leshcheva N."/>
            <person name="Mikheeva N."/>
        </authorList>
    </citation>
    <scope>NUCLEOTIDE SEQUENCE [LARGE SCALE GENOMIC DNA]</scope>
    <source>
        <strain evidence="2 3">P</strain>
    </source>
</reference>
<reference evidence="2 3" key="1">
    <citation type="submission" date="2019-02" db="EMBL/GenBank/DDBJ databases">
        <authorList>
            <person name="Fomenkov A."/>
            <person name="Dubinina G."/>
            <person name="Grabovich M."/>
            <person name="Vincze T."/>
            <person name="Roberts R.J."/>
        </authorList>
    </citation>
    <scope>NUCLEOTIDE SEQUENCE [LARGE SCALE GENOMIC DNA]</scope>
    <source>
        <strain evidence="2 3">P</strain>
    </source>
</reference>
<keyword evidence="1" id="KW-0472">Membrane</keyword>
<dbReference type="AlphaFoldDB" id="A0A5C1QCH0"/>
<keyword evidence="1" id="KW-1133">Transmembrane helix</keyword>
<dbReference type="Proteomes" id="UP000323824">
    <property type="component" value="Chromosome"/>
</dbReference>
<proteinExistence type="predicted"/>
<dbReference type="KEGG" id="sper:EW093_06500"/>